<sequence>MQSKIIAETKRSLANRLISPAKDIAAAQTAPDKNFDTSIVLSDYLELIQSDYVKNMLSVVVPNNNNSTRITSSLSINTLPSNQCLRAPFFIPKFNFRKLLAAKLTKPEGVFELKLKPYIVQQADGQKILRVSAVLRRGGEDVAANNDAAGLEELFQTLLQNKPPRSGKQIWQDIHDLHPVRMPNLKYFPPEIRHKLKSFLSAHTLVQSALIENFRNYLKQLEPLREIPLAIRAALALEACQNEVLNKNDYTLRVIEDLTYLADCVFNQDISAQKLALPQKTSRPLAVISEYFTLEDILQIYRQLPKDVRRPLVFISAWEPDFIPQEVKLTSKTIRNDDAQELCSLLKLDYYISDETVANFQREMTPAVESVLSILDRDTLHNGDNRYTGGIIVINTAAEVNKFITAFKQLFSLNQEHVFDRRQFHKHEQTLGRIYGKLTRRMLTHHKPLAMLSKSEQEYTEYIRNALVECLPKTEELLTKTDWKNLQAAVKALTAKAAAEQEELKKYIAAHAFLPVPTGSGYAQTEH</sequence>
<dbReference type="AlphaFoldDB" id="A0A388TCW1"/>
<evidence type="ECO:0000256" key="1">
    <source>
        <dbReference type="SAM" id="Coils"/>
    </source>
</evidence>
<evidence type="ECO:0000313" key="3">
    <source>
        <dbReference type="Proteomes" id="UP000269352"/>
    </source>
</evidence>
<comment type="caution">
    <text evidence="2">The sequence shown here is derived from an EMBL/GenBank/DDBJ whole genome shotgun (WGS) entry which is preliminary data.</text>
</comment>
<feature type="coiled-coil region" evidence="1">
    <location>
        <begin position="483"/>
        <end position="510"/>
    </location>
</feature>
<evidence type="ECO:0000313" key="2">
    <source>
        <dbReference type="EMBL" id="GBR74210.1"/>
    </source>
</evidence>
<organism evidence="2 3">
    <name type="scientific">Termititenax aidoneus</name>
    <dbReference type="NCBI Taxonomy" id="2218524"/>
    <lineage>
        <taxon>Bacteria</taxon>
        <taxon>Bacillati</taxon>
        <taxon>Candidatus Margulisiibacteriota</taxon>
        <taxon>Candidatus Termititenacia</taxon>
        <taxon>Candidatus Termititenacales</taxon>
        <taxon>Candidatus Termititenacaceae</taxon>
        <taxon>Candidatus Termititenax</taxon>
    </lineage>
</organism>
<keyword evidence="3" id="KW-1185">Reference proteome</keyword>
<reference evidence="2 3" key="1">
    <citation type="journal article" date="2019" name="ISME J.">
        <title>Genome analyses of uncultured TG2/ZB3 bacteria in 'Margulisbacteria' specifically attached to ectosymbiotic spirochetes of protists in the termite gut.</title>
        <authorList>
            <person name="Utami Y.D."/>
            <person name="Kuwahara H."/>
            <person name="Igai K."/>
            <person name="Murakami T."/>
            <person name="Sugaya K."/>
            <person name="Morikawa T."/>
            <person name="Nagura Y."/>
            <person name="Yuki M."/>
            <person name="Deevong P."/>
            <person name="Inoue T."/>
            <person name="Kihara K."/>
            <person name="Lo N."/>
            <person name="Yamada A."/>
            <person name="Ohkuma M."/>
            <person name="Hongoh Y."/>
        </authorList>
    </citation>
    <scope>NUCLEOTIDE SEQUENCE [LARGE SCALE GENOMIC DNA]</scope>
    <source>
        <strain evidence="2">NkOx7-01</strain>
    </source>
</reference>
<dbReference type="EMBL" id="BGZN01000034">
    <property type="protein sequence ID" value="GBR74210.1"/>
    <property type="molecule type" value="Genomic_DNA"/>
</dbReference>
<accession>A0A388TCW1</accession>
<proteinExistence type="predicted"/>
<protein>
    <submittedName>
        <fullName evidence="2">Uncharacterized protein</fullName>
    </submittedName>
</protein>
<keyword evidence="1" id="KW-0175">Coiled coil</keyword>
<dbReference type="Proteomes" id="UP000269352">
    <property type="component" value="Unassembled WGS sequence"/>
</dbReference>
<name>A0A388TCW1_TERA1</name>
<gene>
    <name evidence="2" type="ORF">NO1_1430</name>
</gene>